<dbReference type="EMBL" id="BAABRI010000018">
    <property type="protein sequence ID" value="GAA5483885.1"/>
    <property type="molecule type" value="Genomic_DNA"/>
</dbReference>
<dbReference type="SUPFAM" id="SSF53187">
    <property type="entry name" value="Zn-dependent exopeptidases"/>
    <property type="match status" value="1"/>
</dbReference>
<dbReference type="CDD" id="cd03884">
    <property type="entry name" value="M20_bAS"/>
    <property type="match status" value="1"/>
</dbReference>
<dbReference type="InterPro" id="IPR011650">
    <property type="entry name" value="Peptidase_M20_dimer"/>
</dbReference>
<dbReference type="InterPro" id="IPR002933">
    <property type="entry name" value="Peptidase_M20"/>
</dbReference>
<dbReference type="Proteomes" id="UP001476282">
    <property type="component" value="Unassembled WGS sequence"/>
</dbReference>
<dbReference type="PANTHER" id="PTHR32494">
    <property type="entry name" value="ALLANTOATE DEIMINASE-RELATED"/>
    <property type="match status" value="1"/>
</dbReference>
<evidence type="ECO:0000256" key="4">
    <source>
        <dbReference type="ARBA" id="ARBA00022723"/>
    </source>
</evidence>
<evidence type="ECO:0000256" key="3">
    <source>
        <dbReference type="ARBA" id="ARBA00011738"/>
    </source>
</evidence>
<comment type="similarity">
    <text evidence="2">Belongs to the peptidase M20 family.</text>
</comment>
<keyword evidence="9" id="KW-1185">Reference proteome</keyword>
<evidence type="ECO:0000313" key="9">
    <source>
        <dbReference type="Proteomes" id="UP001476282"/>
    </source>
</evidence>
<dbReference type="SUPFAM" id="SSF55031">
    <property type="entry name" value="Bacterial exopeptidase dimerisation domain"/>
    <property type="match status" value="1"/>
</dbReference>
<comment type="cofactor">
    <cofactor evidence="1">
        <name>Mn(2+)</name>
        <dbReference type="ChEBI" id="CHEBI:29035"/>
    </cofactor>
</comment>
<comment type="subunit">
    <text evidence="3">Homodimer.</text>
</comment>
<proteinExistence type="inferred from homology"/>
<dbReference type="NCBIfam" id="TIGR01879">
    <property type="entry name" value="hydantase"/>
    <property type="match status" value="1"/>
</dbReference>
<evidence type="ECO:0000313" key="8">
    <source>
        <dbReference type="EMBL" id="GAA5483885.1"/>
    </source>
</evidence>
<evidence type="ECO:0000256" key="1">
    <source>
        <dbReference type="ARBA" id="ARBA00001936"/>
    </source>
</evidence>
<sequence length="401" mass="42315">MTGPGKRAVERLDLLGGISDEPGRLTRTFLSPASCIAGEQVMAWMRELGMAVDRARDGTLRGILPGPNSDAPPLLLGSHLDTVIDAGRFDGALGIVAALAALESIDGPLHFPVHVLAFSDEEGVRFHTTYLGSRSISGPLDARTLAIRDSSGVSIAEALENEGFTGSADIHYEPRSIRGYVEVHIEQGRVLEEAGEPVAVVTAIAGQSRLSLTFTGRTDHAGTTPMTLRRDALAGAAECVLHAESLARANPPLVATVGMLHPTPGVSNSIPGSATLSLDFRHPESVAHRTLLAQLHDTCTQVAQRRGLTLDWSVIQENGPVPCHAILTRQLATAAVAETGSCREMISGAGHDGVAVSTVGPIAMLFVRCRDGLSHHPDEFASPEDIDTAVRVLARFLKSLA</sequence>
<keyword evidence="4" id="KW-0479">Metal-binding</keyword>
<dbReference type="PANTHER" id="PTHR32494:SF19">
    <property type="entry name" value="ALLANTOATE DEIMINASE-RELATED"/>
    <property type="match status" value="1"/>
</dbReference>
<name>A0ABP9UQQ4_9BACT</name>
<feature type="domain" description="Peptidase M20 dimerisation" evidence="7">
    <location>
        <begin position="206"/>
        <end position="303"/>
    </location>
</feature>
<accession>A0ABP9UQQ4</accession>
<gene>
    <name evidence="8" type="primary">amaB_2</name>
    <name evidence="8" type="ORF">Hsar01_03119</name>
</gene>
<comment type="caution">
    <text evidence="8">The sequence shown here is derived from an EMBL/GenBank/DDBJ whole genome shotgun (WGS) entry which is preliminary data.</text>
</comment>
<dbReference type="GO" id="GO:0016787">
    <property type="term" value="F:hydrolase activity"/>
    <property type="evidence" value="ECO:0007669"/>
    <property type="project" value="UniProtKB-KW"/>
</dbReference>
<evidence type="ECO:0000256" key="2">
    <source>
        <dbReference type="ARBA" id="ARBA00006153"/>
    </source>
</evidence>
<dbReference type="PIRSF" id="PIRSF001235">
    <property type="entry name" value="Amidase_carbamoylase"/>
    <property type="match status" value="1"/>
</dbReference>
<reference evidence="8 9" key="1">
    <citation type="submission" date="2024-02" db="EMBL/GenBank/DDBJ databases">
        <title>Haloferula sargassicola NBRC 104335.</title>
        <authorList>
            <person name="Ichikawa N."/>
            <person name="Katano-Makiyama Y."/>
            <person name="Hidaka K."/>
        </authorList>
    </citation>
    <scope>NUCLEOTIDE SEQUENCE [LARGE SCALE GENOMIC DNA]</scope>
    <source>
        <strain evidence="8 9">NBRC 104335</strain>
    </source>
</reference>
<dbReference type="Gene3D" id="3.30.70.360">
    <property type="match status" value="1"/>
</dbReference>
<dbReference type="InterPro" id="IPR001261">
    <property type="entry name" value="ArgE/DapE_CS"/>
</dbReference>
<dbReference type="RefSeq" id="WP_353567990.1">
    <property type="nucleotide sequence ID" value="NZ_BAABRI010000018.1"/>
</dbReference>
<evidence type="ECO:0000256" key="6">
    <source>
        <dbReference type="ARBA" id="ARBA00023211"/>
    </source>
</evidence>
<dbReference type="Gene3D" id="3.40.630.10">
    <property type="entry name" value="Zn peptidases"/>
    <property type="match status" value="1"/>
</dbReference>
<dbReference type="Pfam" id="PF07687">
    <property type="entry name" value="M20_dimer"/>
    <property type="match status" value="1"/>
</dbReference>
<dbReference type="PROSITE" id="PS00758">
    <property type="entry name" value="ARGE_DAPE_CPG2_1"/>
    <property type="match status" value="1"/>
</dbReference>
<organism evidence="8 9">
    <name type="scientific">Haloferula sargassicola</name>
    <dbReference type="NCBI Taxonomy" id="490096"/>
    <lineage>
        <taxon>Bacteria</taxon>
        <taxon>Pseudomonadati</taxon>
        <taxon>Verrucomicrobiota</taxon>
        <taxon>Verrucomicrobiia</taxon>
        <taxon>Verrucomicrobiales</taxon>
        <taxon>Verrucomicrobiaceae</taxon>
        <taxon>Haloferula</taxon>
    </lineage>
</organism>
<evidence type="ECO:0000259" key="7">
    <source>
        <dbReference type="Pfam" id="PF07687"/>
    </source>
</evidence>
<keyword evidence="5 8" id="KW-0378">Hydrolase</keyword>
<protein>
    <submittedName>
        <fullName evidence="8">N-carbamoyl-L-amino acid hydrolase</fullName>
    </submittedName>
</protein>
<dbReference type="InterPro" id="IPR010158">
    <property type="entry name" value="Amidase_Cbmase"/>
</dbReference>
<dbReference type="InterPro" id="IPR036264">
    <property type="entry name" value="Bact_exopeptidase_dim_dom"/>
</dbReference>
<evidence type="ECO:0000256" key="5">
    <source>
        <dbReference type="ARBA" id="ARBA00022801"/>
    </source>
</evidence>
<dbReference type="Pfam" id="PF01546">
    <property type="entry name" value="Peptidase_M20"/>
    <property type="match status" value="1"/>
</dbReference>
<keyword evidence="6" id="KW-0464">Manganese</keyword>